<keyword evidence="10" id="KW-1185">Reference proteome</keyword>
<gene>
    <name evidence="9" type="ORF">PXH66_10470</name>
</gene>
<keyword evidence="5 7" id="KW-1133">Transmembrane helix</keyword>
<sequence length="471" mass="53141">MAASSNNPLRDSILPATLLIGDTLVAFAGLSLAYWLRYDSAFAALGIDVPWATYGQYLPLLLVGVIFLVAAFAQRGLYDGRMLLRKQHALNLLARATVYWVVVYMAFSLVIKFDPPISRLFVVFGGFSTLLLLWLWRELFYRVTTHPRWLPKIQRRVALLGWNESAETLLNDIPPGGSHPYQLVGCVTDDTTALSLRTLGPVKNLAAILRSEKIDVLLATRLDFDPDELAEITSTCEQAYAEWKVMPAAFPIFLSGLRLQTVGSVPVVGVEDLAISRLMNRMVKRLLDVIGATVGLVVSAPVIGVLAWLIRRESPHGSVLFRQTRVGADHQEFTLYKLRSMRPDADANDADNQSTRVGDTRLLRIGAIMRRWNLDELPQYWNVLRGQMSLVGPRPERPHHVDHLAKRIPHYMPRHLVKPGMTGWAQINGLRGATDLEERIRYDIYYIENWSHWLDLQIIGLTFLRWKSGAA</sequence>
<dbReference type="RefSeq" id="WP_330928153.1">
    <property type="nucleotide sequence ID" value="NZ_CP119075.1"/>
</dbReference>
<comment type="similarity">
    <text evidence="2">Belongs to the bacterial sugar transferase family.</text>
</comment>
<dbReference type="InterPro" id="IPR017475">
    <property type="entry name" value="EPS_sugar_tfrase"/>
</dbReference>
<dbReference type="GO" id="GO:0016780">
    <property type="term" value="F:phosphotransferase activity, for other substituted phosphate groups"/>
    <property type="evidence" value="ECO:0007669"/>
    <property type="project" value="TreeGrafter"/>
</dbReference>
<keyword evidence="4 7" id="KW-0812">Transmembrane</keyword>
<evidence type="ECO:0000259" key="8">
    <source>
        <dbReference type="Pfam" id="PF02397"/>
    </source>
</evidence>
<keyword evidence="6 7" id="KW-0472">Membrane</keyword>
<dbReference type="KEGG" id="slom:PXH66_10470"/>
<feature type="transmembrane region" description="Helical" evidence="7">
    <location>
        <begin position="90"/>
        <end position="111"/>
    </location>
</feature>
<dbReference type="InterPro" id="IPR003362">
    <property type="entry name" value="Bact_transf"/>
</dbReference>
<dbReference type="EMBL" id="CP119075">
    <property type="protein sequence ID" value="WED67273.1"/>
    <property type="molecule type" value="Genomic_DNA"/>
</dbReference>
<evidence type="ECO:0000313" key="9">
    <source>
        <dbReference type="EMBL" id="WED67273.1"/>
    </source>
</evidence>
<dbReference type="PANTHER" id="PTHR30576">
    <property type="entry name" value="COLANIC BIOSYNTHESIS UDP-GLUCOSE LIPID CARRIER TRANSFERASE"/>
    <property type="match status" value="1"/>
</dbReference>
<reference evidence="9" key="1">
    <citation type="submission" date="2023-03" db="EMBL/GenBank/DDBJ databases">
        <title>Lomoglobus Profundus gen. nov., sp. nov., a novel member of the phylum Verrucomicrobia, isolated from deep-marine sediment of South China Sea.</title>
        <authorList>
            <person name="Ahmad T."/>
            <person name="Ishaq S.E."/>
            <person name="Wang F."/>
        </authorList>
    </citation>
    <scope>NUCLEOTIDE SEQUENCE</scope>
    <source>
        <strain evidence="9">LMO-M01</strain>
    </source>
</reference>
<dbReference type="Gene3D" id="3.40.50.720">
    <property type="entry name" value="NAD(P)-binding Rossmann-like Domain"/>
    <property type="match status" value="1"/>
</dbReference>
<feature type="domain" description="Bacterial sugar transferase" evidence="8">
    <location>
        <begin position="284"/>
        <end position="464"/>
    </location>
</feature>
<evidence type="ECO:0000256" key="5">
    <source>
        <dbReference type="ARBA" id="ARBA00022989"/>
    </source>
</evidence>
<dbReference type="Proteomes" id="UP001218638">
    <property type="component" value="Chromosome"/>
</dbReference>
<keyword evidence="3 9" id="KW-0808">Transferase</keyword>
<evidence type="ECO:0000256" key="6">
    <source>
        <dbReference type="ARBA" id="ARBA00023136"/>
    </source>
</evidence>
<dbReference type="GO" id="GO:0016020">
    <property type="term" value="C:membrane"/>
    <property type="evidence" value="ECO:0007669"/>
    <property type="project" value="UniProtKB-SubCell"/>
</dbReference>
<organism evidence="9 10">
    <name type="scientific">Synoicihabitans lomoniglobus</name>
    <dbReference type="NCBI Taxonomy" id="2909285"/>
    <lineage>
        <taxon>Bacteria</taxon>
        <taxon>Pseudomonadati</taxon>
        <taxon>Verrucomicrobiota</taxon>
        <taxon>Opitutia</taxon>
        <taxon>Opitutales</taxon>
        <taxon>Opitutaceae</taxon>
        <taxon>Synoicihabitans</taxon>
    </lineage>
</organism>
<comment type="subcellular location">
    <subcellularLocation>
        <location evidence="1">Membrane</location>
        <topology evidence="1">Multi-pass membrane protein</topology>
    </subcellularLocation>
</comment>
<name>A0AAF0I5C0_9BACT</name>
<dbReference type="NCBIfam" id="TIGR03025">
    <property type="entry name" value="EPS_sugtrans"/>
    <property type="match status" value="1"/>
</dbReference>
<proteinExistence type="inferred from homology"/>
<feature type="transmembrane region" description="Helical" evidence="7">
    <location>
        <begin position="117"/>
        <end position="136"/>
    </location>
</feature>
<evidence type="ECO:0000256" key="7">
    <source>
        <dbReference type="SAM" id="Phobius"/>
    </source>
</evidence>
<dbReference type="Pfam" id="PF02397">
    <property type="entry name" value="Bac_transf"/>
    <property type="match status" value="1"/>
</dbReference>
<evidence type="ECO:0000256" key="3">
    <source>
        <dbReference type="ARBA" id="ARBA00022679"/>
    </source>
</evidence>
<feature type="transmembrane region" description="Helical" evidence="7">
    <location>
        <begin position="286"/>
        <end position="310"/>
    </location>
</feature>
<feature type="transmembrane region" description="Helical" evidence="7">
    <location>
        <begin position="12"/>
        <end position="36"/>
    </location>
</feature>
<feature type="transmembrane region" description="Helical" evidence="7">
    <location>
        <begin position="56"/>
        <end position="78"/>
    </location>
</feature>
<protein>
    <submittedName>
        <fullName evidence="9">Sugar transferase</fullName>
    </submittedName>
</protein>
<evidence type="ECO:0000256" key="4">
    <source>
        <dbReference type="ARBA" id="ARBA00022692"/>
    </source>
</evidence>
<evidence type="ECO:0000256" key="1">
    <source>
        <dbReference type="ARBA" id="ARBA00004141"/>
    </source>
</evidence>
<dbReference type="PANTHER" id="PTHR30576:SF0">
    <property type="entry name" value="UNDECAPRENYL-PHOSPHATE N-ACETYLGALACTOSAMINYL 1-PHOSPHATE TRANSFERASE-RELATED"/>
    <property type="match status" value="1"/>
</dbReference>
<accession>A0AAF0I5C0</accession>
<evidence type="ECO:0000256" key="2">
    <source>
        <dbReference type="ARBA" id="ARBA00006464"/>
    </source>
</evidence>
<dbReference type="AlphaFoldDB" id="A0AAF0I5C0"/>
<evidence type="ECO:0000313" key="10">
    <source>
        <dbReference type="Proteomes" id="UP001218638"/>
    </source>
</evidence>